<proteinExistence type="predicted"/>
<evidence type="ECO:0000313" key="1">
    <source>
        <dbReference type="EMBL" id="AQX00421.1"/>
    </source>
</evidence>
<organism evidence="1 2">
    <name type="scientific">Elizabethkingia anophelis</name>
    <dbReference type="NCBI Taxonomy" id="1117645"/>
    <lineage>
        <taxon>Bacteria</taxon>
        <taxon>Pseudomonadati</taxon>
        <taxon>Bacteroidota</taxon>
        <taxon>Flavobacteriia</taxon>
        <taxon>Flavobacteriales</taxon>
        <taxon>Weeksellaceae</taxon>
        <taxon>Elizabethkingia</taxon>
    </lineage>
</organism>
<dbReference type="Proteomes" id="UP000190848">
    <property type="component" value="Chromosome"/>
</dbReference>
<reference evidence="1 2" key="1">
    <citation type="submission" date="2016-07" db="EMBL/GenBank/DDBJ databases">
        <title>Revisiting the taxonomy of the Elizabethkingia Genus using Whole-Genome Sequencing, Optical Mapping, and MALDI-TOF, along with proposal of three novel Elizabethkingia species: Elizabethkingia bruuniana sp. nov., Elizabethkingia ursingii sp. nov., and Elizabethkingia occulta sp. nov.</title>
        <authorList>
            <person name="Nicholson A.C."/>
        </authorList>
    </citation>
    <scope>NUCLEOTIDE SEQUENCE [LARGE SCALE GENOMIC DNA]</scope>
    <source>
        <strain evidence="1 2">F3201</strain>
    </source>
</reference>
<evidence type="ECO:0000313" key="2">
    <source>
        <dbReference type="Proteomes" id="UP000190848"/>
    </source>
</evidence>
<protein>
    <recommendedName>
        <fullName evidence="3">Phage tail protein</fullName>
    </recommendedName>
</protein>
<dbReference type="EMBL" id="CP016374">
    <property type="protein sequence ID" value="AQX00421.1"/>
    <property type="molecule type" value="Genomic_DNA"/>
</dbReference>
<name>A0AAU8VCR3_9FLAO</name>
<accession>A0AAU8VCR3</accession>
<gene>
    <name evidence="1" type="ORF">BBD32_02550</name>
</gene>
<dbReference type="RefSeq" id="WP_065082077.1">
    <property type="nucleotide sequence ID" value="NZ_CP016374.1"/>
</dbReference>
<evidence type="ECO:0008006" key="3">
    <source>
        <dbReference type="Google" id="ProtNLM"/>
    </source>
</evidence>
<dbReference type="AlphaFoldDB" id="A0AAU8VCR3"/>
<sequence length="175" mass="18868">MEGLTNGIHAVKFAPIGANGTMGTDFFTFGLTEENSFKIVPNPAQYEEKKSEEKSAPTARIKTSEASLGFTFKIQNPNGEAMKKLWGGTVDATTKKYTPPKVIVPAEYSMSVIPFMGYGFDVVRAQVTADFNPDYGRASLLGIDVTITILDSGSDAANFETPFYKEGGVLFTGTP</sequence>